<dbReference type="Proteomes" id="UP000325576">
    <property type="component" value="Unassembled WGS sequence"/>
</dbReference>
<dbReference type="AlphaFoldDB" id="A0A5N5E8Y1"/>
<gene>
    <name evidence="2" type="ORF">BS297_05895</name>
</gene>
<evidence type="ECO:0000313" key="2">
    <source>
        <dbReference type="EMBL" id="KAB2586311.1"/>
    </source>
</evidence>
<organism evidence="2 3">
    <name type="scientific">Rhodococcus erythropolis</name>
    <name type="common">Arthrobacter picolinophilus</name>
    <dbReference type="NCBI Taxonomy" id="1833"/>
    <lineage>
        <taxon>Bacteria</taxon>
        <taxon>Bacillati</taxon>
        <taxon>Actinomycetota</taxon>
        <taxon>Actinomycetes</taxon>
        <taxon>Mycobacteriales</taxon>
        <taxon>Nocardiaceae</taxon>
        <taxon>Rhodococcus</taxon>
        <taxon>Rhodococcus erythropolis group</taxon>
    </lineage>
</organism>
<name>A0A5N5E8Y1_RHOER</name>
<evidence type="ECO:0000259" key="1">
    <source>
        <dbReference type="Pfam" id="PF13468"/>
    </source>
</evidence>
<dbReference type="Gene3D" id="3.10.180.10">
    <property type="entry name" value="2,3-Dihydroxybiphenyl 1,2-Dioxygenase, domain 1"/>
    <property type="match status" value="1"/>
</dbReference>
<evidence type="ECO:0000313" key="3">
    <source>
        <dbReference type="Proteomes" id="UP000325576"/>
    </source>
</evidence>
<sequence>MNVRVDHIVLVHGDLKKAAQIVSQVTGLEVRGGGRHDAVGTSNLIIPMGETYLELATVNDPVAAAQHPFGRLVSAALEHDRALAAWAVAGTVGDDAVPLSRAGVSVRLVGCDQAIIRPDLPFRLERPGGQAFPGATSEPRRLREIHLRGPEEPGGLSNVPTELVTTRGPAALHSFALDDADGHELSVTNDIWSTL</sequence>
<dbReference type="InterPro" id="IPR029068">
    <property type="entry name" value="Glyas_Bleomycin-R_OHBP_Dase"/>
</dbReference>
<dbReference type="Pfam" id="PF13468">
    <property type="entry name" value="Glyoxalase_3"/>
    <property type="match status" value="1"/>
</dbReference>
<protein>
    <recommendedName>
        <fullName evidence="1">Glyoxalase-like domain-containing protein</fullName>
    </recommendedName>
</protein>
<proteinExistence type="predicted"/>
<dbReference type="EMBL" id="MRBO01000217">
    <property type="protein sequence ID" value="KAB2586311.1"/>
    <property type="molecule type" value="Genomic_DNA"/>
</dbReference>
<feature type="domain" description="Glyoxalase-like" evidence="1">
    <location>
        <begin position="5"/>
        <end position="105"/>
    </location>
</feature>
<dbReference type="InterPro" id="IPR025870">
    <property type="entry name" value="Glyoxalase-like_dom"/>
</dbReference>
<comment type="caution">
    <text evidence="2">The sequence shown here is derived from an EMBL/GenBank/DDBJ whole genome shotgun (WGS) entry which is preliminary data.</text>
</comment>
<dbReference type="SUPFAM" id="SSF54593">
    <property type="entry name" value="Glyoxalase/Bleomycin resistance protein/Dihydroxybiphenyl dioxygenase"/>
    <property type="match status" value="1"/>
</dbReference>
<reference evidence="2 3" key="1">
    <citation type="journal article" date="2017" name="Poromechanics V (2013)">
        <title>Genomic Characterization of the Arsenic-Tolerant Actinobacterium, &lt;i&gt;Rhodococcus erythropolis&lt;/i&gt; S43.</title>
        <authorList>
            <person name="Retamal-Morales G."/>
            <person name="Mehnert M."/>
            <person name="Schwabe R."/>
            <person name="Tischler D."/>
            <person name="Schloemann M."/>
            <person name="Levican G.J."/>
        </authorList>
    </citation>
    <scope>NUCLEOTIDE SEQUENCE [LARGE SCALE GENOMIC DNA]</scope>
    <source>
        <strain evidence="2 3">S43</strain>
    </source>
</reference>
<accession>A0A5N5E8Y1</accession>